<accession>A0A386ZLX3</accession>
<feature type="transmembrane region" description="Helical" evidence="1">
    <location>
        <begin position="12"/>
        <end position="33"/>
    </location>
</feature>
<dbReference type="Proteomes" id="UP000267164">
    <property type="component" value="Chromosome"/>
</dbReference>
<name>A0A386ZLX3_9NOCA</name>
<evidence type="ECO:0000313" key="2">
    <source>
        <dbReference type="EMBL" id="AYF78456.1"/>
    </source>
</evidence>
<evidence type="ECO:0000256" key="1">
    <source>
        <dbReference type="SAM" id="Phobius"/>
    </source>
</evidence>
<keyword evidence="1" id="KW-1133">Transmembrane helix</keyword>
<organism evidence="2 3">
    <name type="scientific">Nocardia yunnanensis</name>
    <dbReference type="NCBI Taxonomy" id="2382165"/>
    <lineage>
        <taxon>Bacteria</taxon>
        <taxon>Bacillati</taxon>
        <taxon>Actinomycetota</taxon>
        <taxon>Actinomycetes</taxon>
        <taxon>Mycobacteriales</taxon>
        <taxon>Nocardiaceae</taxon>
        <taxon>Nocardia</taxon>
    </lineage>
</organism>
<evidence type="ECO:0000313" key="3">
    <source>
        <dbReference type="Proteomes" id="UP000267164"/>
    </source>
</evidence>
<feature type="transmembrane region" description="Helical" evidence="1">
    <location>
        <begin position="39"/>
        <end position="61"/>
    </location>
</feature>
<dbReference type="AlphaFoldDB" id="A0A386ZLX3"/>
<keyword evidence="1" id="KW-0812">Transmembrane</keyword>
<protein>
    <recommendedName>
        <fullName evidence="4">PH domain-containing protein</fullName>
    </recommendedName>
</protein>
<evidence type="ECO:0008006" key="4">
    <source>
        <dbReference type="Google" id="ProtNLM"/>
    </source>
</evidence>
<gene>
    <name evidence="2" type="ORF">D7D52_36700</name>
</gene>
<dbReference type="EMBL" id="CP032568">
    <property type="protein sequence ID" value="AYF78456.1"/>
    <property type="molecule type" value="Genomic_DNA"/>
</dbReference>
<reference evidence="2 3" key="1">
    <citation type="submission" date="2018-09" db="EMBL/GenBank/DDBJ databases">
        <title>Nocardia yunnanensis sp. nov., an actinomycete isolated from a soil sample.</title>
        <authorList>
            <person name="Zhang J."/>
        </authorList>
    </citation>
    <scope>NUCLEOTIDE SEQUENCE [LARGE SCALE GENOMIC DNA]</scope>
    <source>
        <strain evidence="2 3">CFHS0054</strain>
    </source>
</reference>
<proteinExistence type="predicted"/>
<keyword evidence="1" id="KW-0472">Membrane</keyword>
<sequence>MAFGPETYAVLRFFGIIAAVFGAIGAAFGLFWHADDDHLVAYAFFFLAAGLVVIMLLRVALIGMRLTTMWVRPDGIEYAHGLQPWSNIASVSMGTLAMIETQQYSDHEMRRKYRQVLLVERKDVPIRYVHAKGRMQAALANPYPIPYPDGDRQPPWSEVFDYIAAVAPEVRLGDRRLGDWEDHERRRHD</sequence>
<dbReference type="KEGG" id="nyu:D7D52_36700"/>
<keyword evidence="3" id="KW-1185">Reference proteome</keyword>